<feature type="domain" description="DUF4440" evidence="2">
    <location>
        <begin position="56"/>
        <end position="160"/>
    </location>
</feature>
<dbReference type="STRING" id="401053.AciPR4_1149"/>
<organism evidence="3 4">
    <name type="scientific">Terriglobus saanensis (strain ATCC BAA-1853 / DSM 23119 / SP1PR4)</name>
    <dbReference type="NCBI Taxonomy" id="401053"/>
    <lineage>
        <taxon>Bacteria</taxon>
        <taxon>Pseudomonadati</taxon>
        <taxon>Acidobacteriota</taxon>
        <taxon>Terriglobia</taxon>
        <taxon>Terriglobales</taxon>
        <taxon>Acidobacteriaceae</taxon>
        <taxon>Terriglobus</taxon>
    </lineage>
</organism>
<dbReference type="InterPro" id="IPR032710">
    <property type="entry name" value="NTF2-like_dom_sf"/>
</dbReference>
<sequence length="179" mass="19365">MARIRWITVVALGICAVGARAQIPLDASGGKPPVARPFGQMPVAAGVMELMELDVRFSQETLKGGGKAFASWFAPDALTLNNKRTPILGKTRISAAADWEPQNYQLSWVPVGGKMGPSNDMGYTWGHYEGRSKDRNGQPVVLEGRYITVWIKQPNGEWKVALDASAEEPAADCCALPKP</sequence>
<proteinExistence type="predicted"/>
<evidence type="ECO:0000256" key="1">
    <source>
        <dbReference type="SAM" id="SignalP"/>
    </source>
</evidence>
<gene>
    <name evidence="3" type="ordered locus">AciPR4_1149</name>
</gene>
<evidence type="ECO:0000313" key="4">
    <source>
        <dbReference type="Proteomes" id="UP000006844"/>
    </source>
</evidence>
<dbReference type="eggNOG" id="COG4319">
    <property type="taxonomic scope" value="Bacteria"/>
</dbReference>
<protein>
    <recommendedName>
        <fullName evidence="2">DUF4440 domain-containing protein</fullName>
    </recommendedName>
</protein>
<dbReference type="InterPro" id="IPR027843">
    <property type="entry name" value="DUF4440"/>
</dbReference>
<dbReference type="SUPFAM" id="SSF54427">
    <property type="entry name" value="NTF2-like"/>
    <property type="match status" value="1"/>
</dbReference>
<evidence type="ECO:0000313" key="3">
    <source>
        <dbReference type="EMBL" id="ADV81977.1"/>
    </source>
</evidence>
<dbReference type="Pfam" id="PF14534">
    <property type="entry name" value="DUF4440"/>
    <property type="match status" value="1"/>
</dbReference>
<name>E8UXN3_TERSS</name>
<feature type="signal peptide" evidence="1">
    <location>
        <begin position="1"/>
        <end position="21"/>
    </location>
</feature>
<dbReference type="RefSeq" id="WP_013567710.1">
    <property type="nucleotide sequence ID" value="NC_014963.1"/>
</dbReference>
<dbReference type="EMBL" id="CP002467">
    <property type="protein sequence ID" value="ADV81977.1"/>
    <property type="molecule type" value="Genomic_DNA"/>
</dbReference>
<keyword evidence="4" id="KW-1185">Reference proteome</keyword>
<accession>E8UXN3</accession>
<keyword evidence="1" id="KW-0732">Signal</keyword>
<dbReference type="Gene3D" id="3.10.450.50">
    <property type="match status" value="1"/>
</dbReference>
<dbReference type="Proteomes" id="UP000006844">
    <property type="component" value="Chromosome"/>
</dbReference>
<dbReference type="AlphaFoldDB" id="E8UXN3"/>
<dbReference type="KEGG" id="tsa:AciPR4_1149"/>
<evidence type="ECO:0000259" key="2">
    <source>
        <dbReference type="Pfam" id="PF14534"/>
    </source>
</evidence>
<reference evidence="3 4" key="1">
    <citation type="journal article" date="2012" name="Stand. Genomic Sci.">
        <title>Complete genome sequence of Terriglobus saanensis type strain SP1PR4(T), an Acidobacteria from tundra soil.</title>
        <authorList>
            <person name="Rawat S.R."/>
            <person name="Mannisto M.K."/>
            <person name="Starovoytov V."/>
            <person name="Goodwin L."/>
            <person name="Nolan M."/>
            <person name="Hauser L."/>
            <person name="Land M."/>
            <person name="Davenport K.W."/>
            <person name="Woyke T."/>
            <person name="Haggblom M.M."/>
        </authorList>
    </citation>
    <scope>NUCLEOTIDE SEQUENCE</scope>
    <source>
        <strain evidence="4">ATCC BAA-1853 / DSM 23119 / SP1PR4</strain>
    </source>
</reference>
<feature type="chain" id="PRO_5003232801" description="DUF4440 domain-containing protein" evidence="1">
    <location>
        <begin position="22"/>
        <end position="179"/>
    </location>
</feature>
<dbReference type="HOGENOM" id="CLU_121374_0_0_0"/>
<dbReference type="OrthoDB" id="7201546at2"/>